<evidence type="ECO:0000256" key="6">
    <source>
        <dbReference type="ARBA" id="ARBA00023015"/>
    </source>
</evidence>
<dbReference type="PROSITE" id="PS50157">
    <property type="entry name" value="ZINC_FINGER_C2H2_2"/>
    <property type="match status" value="4"/>
</dbReference>
<keyword evidence="4 10" id="KW-0863">Zinc-finger</keyword>
<evidence type="ECO:0000256" key="11">
    <source>
        <dbReference type="SAM" id="MobiDB-lite"/>
    </source>
</evidence>
<feature type="domain" description="C2H2-type" evidence="12">
    <location>
        <begin position="376"/>
        <end position="400"/>
    </location>
</feature>
<sequence>MFFPTSPASTAGPSKSLMNSTSPTMANSSLASINLMRNMMKSGDKDDDDDILLGDHLTLPSSVSSDDNLFPLISSGDIVLSDDLGDDAQHNPKYNSDFLINQPLGQLLDVNNIPINLGNSSSSSSSSVTSNSSHNSISSSILSTTLSSLSKAVNFINQLDSPKKKRKNNTISSLIQEKNKTEKRQRLAESKLVQNSKIFDVSPSLQLKVLCTDDDSDNEENEAHIGDNLTDIYKNLTKSNYLNNNKNISNVLETESASTSNGHQDTSFDGLKLPCSLTSHVINHSNSDDIDDEEEELDDDDDDSEDIYDTNLEENSFSLLSDVGQEVFLNNKKIQLTNAALTKSKKLKHHINSESQDQMLNTTQNDSQDLSQSRSVSCPHKGCNKLFRDNAAMRKHLHTHGPRVHVCAECGKAFVESSKLKRHQLVHTGEKPFQCPFEGCGKKFSLDFNLRTHIRIHTGDRPFVCSFNGCNKRFAQSTNLKSHLLTHAKIKNSSNSSIGIEDQF</sequence>
<feature type="region of interest" description="Disordered" evidence="11">
    <location>
        <begin position="1"/>
        <end position="23"/>
    </location>
</feature>
<evidence type="ECO:0000256" key="9">
    <source>
        <dbReference type="ARBA" id="ARBA00023242"/>
    </source>
</evidence>
<dbReference type="EMBL" id="REGN01008749">
    <property type="protein sequence ID" value="RNA02809.1"/>
    <property type="molecule type" value="Genomic_DNA"/>
</dbReference>
<dbReference type="PANTHER" id="PTHR14003">
    <property type="entry name" value="TRANSCRIPTIONAL REPRESSOR PROTEIN YY"/>
    <property type="match status" value="1"/>
</dbReference>
<evidence type="ECO:0000256" key="4">
    <source>
        <dbReference type="ARBA" id="ARBA00022771"/>
    </source>
</evidence>
<keyword evidence="3" id="KW-0677">Repeat</keyword>
<dbReference type="GO" id="GO:0031519">
    <property type="term" value="C:PcG protein complex"/>
    <property type="evidence" value="ECO:0007669"/>
    <property type="project" value="TreeGrafter"/>
</dbReference>
<feature type="region of interest" description="Disordered" evidence="11">
    <location>
        <begin position="283"/>
        <end position="308"/>
    </location>
</feature>
<dbReference type="InterPro" id="IPR013087">
    <property type="entry name" value="Znf_C2H2_type"/>
</dbReference>
<comment type="subcellular location">
    <subcellularLocation>
        <location evidence="1">Nucleus</location>
    </subcellularLocation>
</comment>
<dbReference type="OrthoDB" id="10264072at2759"/>
<evidence type="ECO:0000256" key="1">
    <source>
        <dbReference type="ARBA" id="ARBA00004123"/>
    </source>
</evidence>
<evidence type="ECO:0000259" key="12">
    <source>
        <dbReference type="PROSITE" id="PS50157"/>
    </source>
</evidence>
<dbReference type="STRING" id="10195.A0A3M7PV42"/>
<proteinExistence type="predicted"/>
<organism evidence="13 14">
    <name type="scientific">Brachionus plicatilis</name>
    <name type="common">Marine rotifer</name>
    <name type="synonym">Brachionus muelleri</name>
    <dbReference type="NCBI Taxonomy" id="10195"/>
    <lineage>
        <taxon>Eukaryota</taxon>
        <taxon>Metazoa</taxon>
        <taxon>Spiralia</taxon>
        <taxon>Gnathifera</taxon>
        <taxon>Rotifera</taxon>
        <taxon>Eurotatoria</taxon>
        <taxon>Monogononta</taxon>
        <taxon>Pseudotrocha</taxon>
        <taxon>Ploima</taxon>
        <taxon>Brachionidae</taxon>
        <taxon>Brachionus</taxon>
    </lineage>
</organism>
<comment type="caution">
    <text evidence="13">The sequence shown here is derived from an EMBL/GenBank/DDBJ whole genome shotgun (WGS) entry which is preliminary data.</text>
</comment>
<dbReference type="InterPro" id="IPR036236">
    <property type="entry name" value="Znf_C2H2_sf"/>
</dbReference>
<feature type="region of interest" description="Disordered" evidence="11">
    <location>
        <begin position="347"/>
        <end position="376"/>
    </location>
</feature>
<keyword evidence="14" id="KW-1185">Reference proteome</keyword>
<keyword evidence="7" id="KW-0238">DNA-binding</keyword>
<dbReference type="SMART" id="SM00355">
    <property type="entry name" value="ZnF_C2H2"/>
    <property type="match status" value="4"/>
</dbReference>
<evidence type="ECO:0000256" key="5">
    <source>
        <dbReference type="ARBA" id="ARBA00022833"/>
    </source>
</evidence>
<keyword evidence="6" id="KW-0805">Transcription regulation</keyword>
<dbReference type="GO" id="GO:0000981">
    <property type="term" value="F:DNA-binding transcription factor activity, RNA polymerase II-specific"/>
    <property type="evidence" value="ECO:0007669"/>
    <property type="project" value="TreeGrafter"/>
</dbReference>
<dbReference type="GO" id="GO:0000978">
    <property type="term" value="F:RNA polymerase II cis-regulatory region sequence-specific DNA binding"/>
    <property type="evidence" value="ECO:0007669"/>
    <property type="project" value="TreeGrafter"/>
</dbReference>
<dbReference type="GO" id="GO:0000785">
    <property type="term" value="C:chromatin"/>
    <property type="evidence" value="ECO:0007669"/>
    <property type="project" value="TreeGrafter"/>
</dbReference>
<dbReference type="Proteomes" id="UP000276133">
    <property type="component" value="Unassembled WGS sequence"/>
</dbReference>
<dbReference type="SUPFAM" id="SSF57667">
    <property type="entry name" value="beta-beta-alpha zinc fingers"/>
    <property type="match status" value="3"/>
</dbReference>
<feature type="compositionally biased region" description="Acidic residues" evidence="11">
    <location>
        <begin position="288"/>
        <end position="308"/>
    </location>
</feature>
<keyword evidence="5" id="KW-0862">Zinc</keyword>
<dbReference type="GO" id="GO:0005667">
    <property type="term" value="C:transcription regulator complex"/>
    <property type="evidence" value="ECO:0007669"/>
    <property type="project" value="TreeGrafter"/>
</dbReference>
<evidence type="ECO:0000256" key="2">
    <source>
        <dbReference type="ARBA" id="ARBA00022723"/>
    </source>
</evidence>
<dbReference type="FunFam" id="3.30.160.60:FF:000109">
    <property type="entry name" value="Transcriptional repressor protein YY1"/>
    <property type="match status" value="1"/>
</dbReference>
<dbReference type="FunFam" id="3.30.160.60:FF:000104">
    <property type="entry name" value="Transcriptional repressor protein YY1"/>
    <property type="match status" value="1"/>
</dbReference>
<dbReference type="AlphaFoldDB" id="A0A3M7PV42"/>
<dbReference type="PROSITE" id="PS00028">
    <property type="entry name" value="ZINC_FINGER_C2H2_1"/>
    <property type="match status" value="3"/>
</dbReference>
<dbReference type="PANTHER" id="PTHR14003:SF19">
    <property type="entry name" value="YY2 TRANSCRIPTION FACTOR"/>
    <property type="match status" value="1"/>
</dbReference>
<feature type="domain" description="C2H2-type" evidence="12">
    <location>
        <begin position="433"/>
        <end position="462"/>
    </location>
</feature>
<feature type="compositionally biased region" description="Polar residues" evidence="11">
    <location>
        <begin position="353"/>
        <end position="376"/>
    </location>
</feature>
<dbReference type="Gene3D" id="3.30.160.60">
    <property type="entry name" value="Classic Zinc Finger"/>
    <property type="match status" value="4"/>
</dbReference>
<keyword evidence="8" id="KW-0804">Transcription</keyword>
<accession>A0A3M7PV42</accession>
<dbReference type="FunFam" id="3.30.160.60:FF:000163">
    <property type="entry name" value="transcriptional repressor protein YY1"/>
    <property type="match status" value="1"/>
</dbReference>
<feature type="region of interest" description="Disordered" evidence="11">
    <location>
        <begin position="160"/>
        <end position="184"/>
    </location>
</feature>
<evidence type="ECO:0000256" key="8">
    <source>
        <dbReference type="ARBA" id="ARBA00023163"/>
    </source>
</evidence>
<dbReference type="GO" id="GO:0008270">
    <property type="term" value="F:zinc ion binding"/>
    <property type="evidence" value="ECO:0007669"/>
    <property type="project" value="UniProtKB-KW"/>
</dbReference>
<keyword evidence="2" id="KW-0479">Metal-binding</keyword>
<evidence type="ECO:0000256" key="10">
    <source>
        <dbReference type="PROSITE-ProRule" id="PRU00042"/>
    </source>
</evidence>
<feature type="domain" description="C2H2-type" evidence="12">
    <location>
        <begin position="405"/>
        <end position="432"/>
    </location>
</feature>
<gene>
    <name evidence="13" type="ORF">BpHYR1_041427</name>
</gene>
<feature type="domain" description="C2H2-type" evidence="12">
    <location>
        <begin position="463"/>
        <end position="492"/>
    </location>
</feature>
<protein>
    <submittedName>
        <fullName evidence="13">Transcriptional repressor YY1-like</fullName>
    </submittedName>
</protein>
<evidence type="ECO:0000256" key="3">
    <source>
        <dbReference type="ARBA" id="ARBA00022737"/>
    </source>
</evidence>
<evidence type="ECO:0000313" key="13">
    <source>
        <dbReference type="EMBL" id="RNA02809.1"/>
    </source>
</evidence>
<keyword evidence="9" id="KW-0539">Nucleus</keyword>
<name>A0A3M7PV42_BRAPC</name>
<dbReference type="Pfam" id="PF00096">
    <property type="entry name" value="zf-C2H2"/>
    <property type="match status" value="3"/>
</dbReference>
<evidence type="ECO:0000313" key="14">
    <source>
        <dbReference type="Proteomes" id="UP000276133"/>
    </source>
</evidence>
<reference evidence="13 14" key="1">
    <citation type="journal article" date="2018" name="Sci. Rep.">
        <title>Genomic signatures of local adaptation to the degree of environmental predictability in rotifers.</title>
        <authorList>
            <person name="Franch-Gras L."/>
            <person name="Hahn C."/>
            <person name="Garcia-Roger E.M."/>
            <person name="Carmona M.J."/>
            <person name="Serra M."/>
            <person name="Gomez A."/>
        </authorList>
    </citation>
    <scope>NUCLEOTIDE SEQUENCE [LARGE SCALE GENOMIC DNA]</scope>
    <source>
        <strain evidence="13">HYR1</strain>
    </source>
</reference>
<evidence type="ECO:0000256" key="7">
    <source>
        <dbReference type="ARBA" id="ARBA00023125"/>
    </source>
</evidence>